<reference evidence="1" key="3">
    <citation type="submission" date="2025-09" db="UniProtKB">
        <authorList>
            <consortium name="Ensembl"/>
        </authorList>
    </citation>
    <scope>IDENTIFICATION</scope>
</reference>
<evidence type="ECO:0000313" key="1">
    <source>
        <dbReference type="Ensembl" id="ENSENLP00000019687.1"/>
    </source>
</evidence>
<reference evidence="1" key="2">
    <citation type="submission" date="2025-08" db="UniProtKB">
        <authorList>
            <consortium name="Ensembl"/>
        </authorList>
    </citation>
    <scope>IDENTIFICATION</scope>
</reference>
<proteinExistence type="predicted"/>
<dbReference type="Proteomes" id="UP000472264">
    <property type="component" value="Chromosome 11"/>
</dbReference>
<reference evidence="1" key="1">
    <citation type="submission" date="2021-04" db="EMBL/GenBank/DDBJ databases">
        <authorList>
            <consortium name="Wellcome Sanger Institute Data Sharing"/>
        </authorList>
    </citation>
    <scope>NUCLEOTIDE SEQUENCE [LARGE SCALE GENOMIC DNA]</scope>
</reference>
<protein>
    <submittedName>
        <fullName evidence="1">Transmembrane protein 65-like</fullName>
    </submittedName>
</protein>
<accession>A0A665UK08</accession>
<dbReference type="Ensembl" id="ENSENLT00000020406.1">
    <property type="protein sequence ID" value="ENSENLP00000019687.1"/>
    <property type="gene ID" value="ENSENLG00000009012.1"/>
</dbReference>
<organism evidence="1 2">
    <name type="scientific">Echeneis naucrates</name>
    <name type="common">Live sharksucker</name>
    <dbReference type="NCBI Taxonomy" id="173247"/>
    <lineage>
        <taxon>Eukaryota</taxon>
        <taxon>Metazoa</taxon>
        <taxon>Chordata</taxon>
        <taxon>Craniata</taxon>
        <taxon>Vertebrata</taxon>
        <taxon>Euteleostomi</taxon>
        <taxon>Actinopterygii</taxon>
        <taxon>Neopterygii</taxon>
        <taxon>Teleostei</taxon>
        <taxon>Neoteleostei</taxon>
        <taxon>Acanthomorphata</taxon>
        <taxon>Carangaria</taxon>
        <taxon>Carangiformes</taxon>
        <taxon>Echeneidae</taxon>
        <taxon>Echeneis</taxon>
    </lineage>
</organism>
<evidence type="ECO:0000313" key="2">
    <source>
        <dbReference type="Proteomes" id="UP000472264"/>
    </source>
</evidence>
<dbReference type="AlphaFoldDB" id="A0A665UK08"/>
<sequence length="149" mass="16953">MLKICLRRALRPAAHKFQPGLRLTPGCWMGTHGRNEPREPLNSPKIAKEFIYRLHPKERTCLLRELQSFESMAIAQVFQGLCSEAATCFSLLPETSSGEHPNLVLFTSEGGRREGDFLVEKKVCISFWSDLHLFSLALDGCREHEIQLK</sequence>
<gene>
    <name evidence="1" type="primary">tmem65</name>
</gene>
<keyword evidence="2" id="KW-1185">Reference proteome</keyword>
<name>A0A665UK08_ECHNA</name>